<accession>A0A4S2KDQ6</accession>
<evidence type="ECO:0000313" key="2">
    <source>
        <dbReference type="EMBL" id="TGZ47472.1"/>
    </source>
</evidence>
<dbReference type="Proteomes" id="UP000310200">
    <property type="component" value="Unassembled WGS sequence"/>
</dbReference>
<proteinExistence type="predicted"/>
<dbReference type="EMBL" id="QBLH01002732">
    <property type="protein sequence ID" value="TGZ47472.1"/>
    <property type="molecule type" value="Genomic_DNA"/>
</dbReference>
<dbReference type="AlphaFoldDB" id="A0A4S2KDQ6"/>
<evidence type="ECO:0000256" key="1">
    <source>
        <dbReference type="SAM" id="MobiDB-lite"/>
    </source>
</evidence>
<feature type="compositionally biased region" description="Acidic residues" evidence="1">
    <location>
        <begin position="54"/>
        <end position="64"/>
    </location>
</feature>
<comment type="caution">
    <text evidence="2">The sequence shown here is derived from an EMBL/GenBank/DDBJ whole genome shotgun (WGS) entry which is preliminary data.</text>
</comment>
<name>A0A4S2KDQ6_9HYME</name>
<keyword evidence="3" id="KW-1185">Reference proteome</keyword>
<sequence length="144" mass="16042">MQRDTHQNREICLAISFAVLPTPLLGEPRELHKEGFYWSVNEPGCACTRGTSNNDDDIEDENSENDDRAGIIFDRAKPKNECPTAGLRGVKVKLGERASLTWTRCESAVRNTNVRNTWCGGTCRNRYRHDDDDGGGGQEDEAVA</sequence>
<organism evidence="2 3">
    <name type="scientific">Temnothorax longispinosus</name>
    <dbReference type="NCBI Taxonomy" id="300112"/>
    <lineage>
        <taxon>Eukaryota</taxon>
        <taxon>Metazoa</taxon>
        <taxon>Ecdysozoa</taxon>
        <taxon>Arthropoda</taxon>
        <taxon>Hexapoda</taxon>
        <taxon>Insecta</taxon>
        <taxon>Pterygota</taxon>
        <taxon>Neoptera</taxon>
        <taxon>Endopterygota</taxon>
        <taxon>Hymenoptera</taxon>
        <taxon>Apocrita</taxon>
        <taxon>Aculeata</taxon>
        <taxon>Formicoidea</taxon>
        <taxon>Formicidae</taxon>
        <taxon>Myrmicinae</taxon>
        <taxon>Temnothorax</taxon>
    </lineage>
</organism>
<reference evidence="2 3" key="1">
    <citation type="journal article" date="2019" name="Philos. Trans. R. Soc. Lond., B, Biol. Sci.">
        <title>Ant behaviour and brain gene expression of defending hosts depend on the ecological success of the intruding social parasite.</title>
        <authorList>
            <person name="Kaur R."/>
            <person name="Stoldt M."/>
            <person name="Jongepier E."/>
            <person name="Feldmeyer B."/>
            <person name="Menzel F."/>
            <person name="Bornberg-Bauer E."/>
            <person name="Foitzik S."/>
        </authorList>
    </citation>
    <scope>NUCLEOTIDE SEQUENCE [LARGE SCALE GENOMIC DNA]</scope>
    <source>
        <tissue evidence="2">Whole body</tissue>
    </source>
</reference>
<protein>
    <submittedName>
        <fullName evidence="2">Uncharacterized protein</fullName>
    </submittedName>
</protein>
<evidence type="ECO:0000313" key="3">
    <source>
        <dbReference type="Proteomes" id="UP000310200"/>
    </source>
</evidence>
<gene>
    <name evidence="2" type="ORF">DBV15_00067</name>
</gene>
<feature type="region of interest" description="Disordered" evidence="1">
    <location>
        <begin position="49"/>
        <end position="68"/>
    </location>
</feature>